<accession>A0A238C5W7</accession>
<dbReference type="EMBL" id="KZ269977">
    <property type="protein sequence ID" value="OZC12714.1"/>
    <property type="molecule type" value="Genomic_DNA"/>
</dbReference>
<keyword evidence="3" id="KW-1185">Reference proteome</keyword>
<protein>
    <submittedName>
        <fullName evidence="2">Uncharacterized protein</fullName>
    </submittedName>
</protein>
<dbReference type="Proteomes" id="UP000242913">
    <property type="component" value="Unassembled WGS sequence"/>
</dbReference>
<dbReference type="AlphaFoldDB" id="A0A238C5W7"/>
<gene>
    <name evidence="2" type="ORF">X798_00346</name>
</gene>
<proteinExistence type="predicted"/>
<evidence type="ECO:0000256" key="1">
    <source>
        <dbReference type="SAM" id="MobiDB-lite"/>
    </source>
</evidence>
<name>A0A238C5W7_9BILA</name>
<sequence length="117" mass="13299">MQIPPVEEQNHSESKQQTSGRGLKLLQHTIPFLQEFVTIKTSIVSDIRTERIKKRNTNNFFSLRNYGKLAKFRKKAGGFRSQGKLNSGKKKGENGALNALVMVIHTVARQRSLPRHT</sequence>
<reference evidence="2 3" key="1">
    <citation type="submission" date="2015-12" db="EMBL/GenBank/DDBJ databases">
        <title>Draft genome of the nematode, Onchocerca flexuosa.</title>
        <authorList>
            <person name="Mitreva M."/>
        </authorList>
    </citation>
    <scope>NUCLEOTIDE SEQUENCE [LARGE SCALE GENOMIC DNA]</scope>
    <source>
        <strain evidence="2">Red Deer</strain>
    </source>
</reference>
<feature type="region of interest" description="Disordered" evidence="1">
    <location>
        <begin position="1"/>
        <end position="21"/>
    </location>
</feature>
<evidence type="ECO:0000313" key="3">
    <source>
        <dbReference type="Proteomes" id="UP000242913"/>
    </source>
</evidence>
<organism evidence="2 3">
    <name type="scientific">Onchocerca flexuosa</name>
    <dbReference type="NCBI Taxonomy" id="387005"/>
    <lineage>
        <taxon>Eukaryota</taxon>
        <taxon>Metazoa</taxon>
        <taxon>Ecdysozoa</taxon>
        <taxon>Nematoda</taxon>
        <taxon>Chromadorea</taxon>
        <taxon>Rhabditida</taxon>
        <taxon>Spirurina</taxon>
        <taxon>Spiruromorpha</taxon>
        <taxon>Filarioidea</taxon>
        <taxon>Onchocercidae</taxon>
        <taxon>Onchocerca</taxon>
    </lineage>
</organism>
<evidence type="ECO:0000313" key="2">
    <source>
        <dbReference type="EMBL" id="OZC12714.1"/>
    </source>
</evidence>